<evidence type="ECO:0000313" key="10">
    <source>
        <dbReference type="Proteomes" id="UP000183898"/>
    </source>
</evidence>
<accession>A0A1H8PX00</accession>
<dbReference type="SUPFAM" id="SSF46689">
    <property type="entry name" value="Homeodomain-like"/>
    <property type="match status" value="1"/>
</dbReference>
<keyword evidence="5" id="KW-0233">DNA recombination</keyword>
<evidence type="ECO:0000259" key="8">
    <source>
        <dbReference type="PROSITE" id="PS51736"/>
    </source>
</evidence>
<organism evidence="9 10">
    <name type="scientific">Nitrosospira multiformis</name>
    <dbReference type="NCBI Taxonomy" id="1231"/>
    <lineage>
        <taxon>Bacteria</taxon>
        <taxon>Pseudomonadati</taxon>
        <taxon>Pseudomonadota</taxon>
        <taxon>Betaproteobacteria</taxon>
        <taxon>Nitrosomonadales</taxon>
        <taxon>Nitrosomonadaceae</taxon>
        <taxon>Nitrosospira</taxon>
    </lineage>
</organism>
<comment type="similarity">
    <text evidence="1">Belongs to the site-specific recombinase resolvase family.</text>
</comment>
<dbReference type="RefSeq" id="WP_074749178.1">
    <property type="nucleotide sequence ID" value="NZ_FOCT01000024.1"/>
</dbReference>
<keyword evidence="4" id="KW-0238">DNA-binding</keyword>
<evidence type="ECO:0000313" key="9">
    <source>
        <dbReference type="EMBL" id="SEO46291.1"/>
    </source>
</evidence>
<dbReference type="AlphaFoldDB" id="A0A1H8PX00"/>
<dbReference type="PANTHER" id="PTHR30461">
    <property type="entry name" value="DNA-INVERTASE FROM LAMBDOID PROPHAGE"/>
    <property type="match status" value="1"/>
</dbReference>
<feature type="domain" description="Resolvase/invertase-type recombinase catalytic" evidence="8">
    <location>
        <begin position="1"/>
        <end position="135"/>
    </location>
</feature>
<evidence type="ECO:0000256" key="7">
    <source>
        <dbReference type="PROSITE-ProRule" id="PRU10137"/>
    </source>
</evidence>
<dbReference type="Proteomes" id="UP000183898">
    <property type="component" value="Unassembled WGS sequence"/>
</dbReference>
<evidence type="ECO:0000256" key="1">
    <source>
        <dbReference type="ARBA" id="ARBA00009913"/>
    </source>
</evidence>
<evidence type="ECO:0000256" key="4">
    <source>
        <dbReference type="ARBA" id="ARBA00023125"/>
    </source>
</evidence>
<dbReference type="Pfam" id="PF00239">
    <property type="entry name" value="Resolvase"/>
    <property type="match status" value="1"/>
</dbReference>
<sequence>MKIGYARVSTDDQNLDLQLDALTRAECEQVFTDHGVSGAIIEREGLSQAIAAVGRGDVLVVWKLDRLGRSLSFLIELIEKLRNEGAGFESLSDGINTTSAGGKLVFHIMGALAEFERSLISERSKAGMQAARRRGKHLGRPHKLSREQINHAAQMIREGRETVSGMAGLLSVDRTTLYRALSKVR</sequence>
<dbReference type="InterPro" id="IPR006118">
    <property type="entry name" value="Recombinase_CS"/>
</dbReference>
<proteinExistence type="inferred from homology"/>
<dbReference type="EMBL" id="FOCT01000024">
    <property type="protein sequence ID" value="SEO46291.1"/>
    <property type="molecule type" value="Genomic_DNA"/>
</dbReference>
<dbReference type="GO" id="GO:0000150">
    <property type="term" value="F:DNA strand exchange activity"/>
    <property type="evidence" value="ECO:0007669"/>
    <property type="project" value="UniProtKB-KW"/>
</dbReference>
<dbReference type="InterPro" id="IPR036162">
    <property type="entry name" value="Resolvase-like_N_sf"/>
</dbReference>
<dbReference type="SUPFAM" id="SSF53041">
    <property type="entry name" value="Resolvase-like"/>
    <property type="match status" value="1"/>
</dbReference>
<evidence type="ECO:0000256" key="6">
    <source>
        <dbReference type="PIRSR" id="PIRSR606118-50"/>
    </source>
</evidence>
<feature type="active site" description="O-(5'-phospho-DNA)-serine intermediate" evidence="6 7">
    <location>
        <position position="9"/>
    </location>
</feature>
<dbReference type="CDD" id="cd03768">
    <property type="entry name" value="SR_ResInv"/>
    <property type="match status" value="1"/>
</dbReference>
<keyword evidence="3" id="KW-0230">DNA invertase</keyword>
<dbReference type="GO" id="GO:0003677">
    <property type="term" value="F:DNA binding"/>
    <property type="evidence" value="ECO:0007669"/>
    <property type="project" value="UniProtKB-KW"/>
</dbReference>
<dbReference type="InterPro" id="IPR006119">
    <property type="entry name" value="Resolv_N"/>
</dbReference>
<dbReference type="Pfam" id="PF02796">
    <property type="entry name" value="HTH_7"/>
    <property type="match status" value="1"/>
</dbReference>
<dbReference type="FunFam" id="3.40.50.1390:FF:000001">
    <property type="entry name" value="DNA recombinase"/>
    <property type="match status" value="1"/>
</dbReference>
<dbReference type="SMART" id="SM00857">
    <property type="entry name" value="Resolvase"/>
    <property type="match status" value="1"/>
</dbReference>
<evidence type="ECO:0000256" key="2">
    <source>
        <dbReference type="ARBA" id="ARBA00022908"/>
    </source>
</evidence>
<dbReference type="PANTHER" id="PTHR30461:SF2">
    <property type="entry name" value="SERINE RECOMBINASE PINE-RELATED"/>
    <property type="match status" value="1"/>
</dbReference>
<dbReference type="PROSITE" id="PS00397">
    <property type="entry name" value="RECOMBINASES_1"/>
    <property type="match status" value="1"/>
</dbReference>
<dbReference type="Gene3D" id="3.40.50.1390">
    <property type="entry name" value="Resolvase, N-terminal catalytic domain"/>
    <property type="match status" value="1"/>
</dbReference>
<reference evidence="9 10" key="1">
    <citation type="submission" date="2016-10" db="EMBL/GenBank/DDBJ databases">
        <authorList>
            <person name="de Groot N.N."/>
        </authorList>
    </citation>
    <scope>NUCLEOTIDE SEQUENCE [LARGE SCALE GENOMIC DNA]</scope>
    <source>
        <strain evidence="9 10">Nl18</strain>
    </source>
</reference>
<dbReference type="Gene3D" id="1.10.10.60">
    <property type="entry name" value="Homeodomain-like"/>
    <property type="match status" value="1"/>
</dbReference>
<dbReference type="InterPro" id="IPR050639">
    <property type="entry name" value="SSR_resolvase"/>
</dbReference>
<name>A0A1H8PX00_9PROT</name>
<protein>
    <submittedName>
        <fullName evidence="9">Site-specific DNA recombinase</fullName>
    </submittedName>
</protein>
<dbReference type="PROSITE" id="PS51736">
    <property type="entry name" value="RECOMBINASES_3"/>
    <property type="match status" value="1"/>
</dbReference>
<dbReference type="PROSITE" id="PS00398">
    <property type="entry name" value="RECOMBINASES_2"/>
    <property type="match status" value="1"/>
</dbReference>
<evidence type="ECO:0000256" key="5">
    <source>
        <dbReference type="ARBA" id="ARBA00023172"/>
    </source>
</evidence>
<dbReference type="CDD" id="cd00569">
    <property type="entry name" value="HTH_Hin_like"/>
    <property type="match status" value="1"/>
</dbReference>
<dbReference type="GO" id="GO:0015074">
    <property type="term" value="P:DNA integration"/>
    <property type="evidence" value="ECO:0007669"/>
    <property type="project" value="UniProtKB-KW"/>
</dbReference>
<dbReference type="InterPro" id="IPR006120">
    <property type="entry name" value="Resolvase_HTH_dom"/>
</dbReference>
<gene>
    <name evidence="9" type="ORF">SAMN05216404_1241</name>
</gene>
<keyword evidence="2" id="KW-0229">DNA integration</keyword>
<evidence type="ECO:0000256" key="3">
    <source>
        <dbReference type="ARBA" id="ARBA00023100"/>
    </source>
</evidence>
<dbReference type="InterPro" id="IPR009057">
    <property type="entry name" value="Homeodomain-like_sf"/>
</dbReference>